<evidence type="ECO:0000313" key="5">
    <source>
        <dbReference type="Proteomes" id="UP000823927"/>
    </source>
</evidence>
<dbReference type="GO" id="GO:0046872">
    <property type="term" value="F:metal ion binding"/>
    <property type="evidence" value="ECO:0007669"/>
    <property type="project" value="UniProtKB-KW"/>
</dbReference>
<dbReference type="AlphaFoldDB" id="A0A9D1F623"/>
<accession>A0A9D1F623</accession>
<dbReference type="InterPro" id="IPR004843">
    <property type="entry name" value="Calcineurin-like_PHP"/>
</dbReference>
<dbReference type="Gene3D" id="3.60.21.10">
    <property type="match status" value="1"/>
</dbReference>
<feature type="domain" description="Calcineurin-like phosphoesterase" evidence="3">
    <location>
        <begin position="38"/>
        <end position="203"/>
    </location>
</feature>
<dbReference type="PANTHER" id="PTHR31302">
    <property type="entry name" value="TRANSMEMBRANE PROTEIN WITH METALLOPHOSPHOESTERASE DOMAIN-RELATED"/>
    <property type="match status" value="1"/>
</dbReference>
<dbReference type="InterPro" id="IPR051158">
    <property type="entry name" value="Metallophosphoesterase_sf"/>
</dbReference>
<dbReference type="GO" id="GO:0009245">
    <property type="term" value="P:lipid A biosynthetic process"/>
    <property type="evidence" value="ECO:0007669"/>
    <property type="project" value="TreeGrafter"/>
</dbReference>
<evidence type="ECO:0000256" key="2">
    <source>
        <dbReference type="ARBA" id="ARBA00022801"/>
    </source>
</evidence>
<sequence length="270" mass="30579">MTVVKKMNLKISQNNKPWKLPVLKNYKVRSEKAGHAFRCVHLSDLHCCIYGKHQRSLIRMIDAVSPDLICMTGDMLGKRFHKEAAGDLFKALGKKYPCYYVTGNHEFIYKNPDKAKAYVRSFGIHVLEGEGQILDLDGMKVCICGVDDPMNPQESWMDQLNRAQEMSDRHPELFSVLLTHRPERIQSYIDSGFDLVLSGHAHGGQWRIPGLINGIYAPSQGFFPKYAGGRYDFGHQVHINSRGLAYYVSVPRIFNPVELGVIDIIPGKES</sequence>
<reference evidence="4" key="1">
    <citation type="submission" date="2020-10" db="EMBL/GenBank/DDBJ databases">
        <authorList>
            <person name="Gilroy R."/>
        </authorList>
    </citation>
    <scope>NUCLEOTIDE SEQUENCE</scope>
    <source>
        <strain evidence="4">CHK178-757</strain>
    </source>
</reference>
<dbReference type="SUPFAM" id="SSF56300">
    <property type="entry name" value="Metallo-dependent phosphatases"/>
    <property type="match status" value="1"/>
</dbReference>
<dbReference type="GO" id="GO:0016020">
    <property type="term" value="C:membrane"/>
    <property type="evidence" value="ECO:0007669"/>
    <property type="project" value="GOC"/>
</dbReference>
<name>A0A9D1F623_9FIRM</name>
<dbReference type="PANTHER" id="PTHR31302:SF31">
    <property type="entry name" value="PHOSPHODIESTERASE YAEI"/>
    <property type="match status" value="1"/>
</dbReference>
<organism evidence="4 5">
    <name type="scientific">Candidatus Scybalocola faecigallinarum</name>
    <dbReference type="NCBI Taxonomy" id="2840941"/>
    <lineage>
        <taxon>Bacteria</taxon>
        <taxon>Bacillati</taxon>
        <taxon>Bacillota</taxon>
        <taxon>Clostridia</taxon>
        <taxon>Lachnospirales</taxon>
        <taxon>Lachnospiraceae</taxon>
        <taxon>Lachnospiraceae incertae sedis</taxon>
        <taxon>Candidatus Scybalocola (ex Gilroy et al. 2021)</taxon>
    </lineage>
</organism>
<dbReference type="Pfam" id="PF00149">
    <property type="entry name" value="Metallophos"/>
    <property type="match status" value="1"/>
</dbReference>
<gene>
    <name evidence="4" type="ORF">IAB46_11360</name>
</gene>
<dbReference type="EMBL" id="DVIT01000044">
    <property type="protein sequence ID" value="HIS48125.1"/>
    <property type="molecule type" value="Genomic_DNA"/>
</dbReference>
<protein>
    <submittedName>
        <fullName evidence="4">Metallophosphoesterase</fullName>
    </submittedName>
</protein>
<keyword evidence="2" id="KW-0378">Hydrolase</keyword>
<keyword evidence="1" id="KW-0479">Metal-binding</keyword>
<reference evidence="4" key="2">
    <citation type="journal article" date="2021" name="PeerJ">
        <title>Extensive microbial diversity within the chicken gut microbiome revealed by metagenomics and culture.</title>
        <authorList>
            <person name="Gilroy R."/>
            <person name="Ravi A."/>
            <person name="Getino M."/>
            <person name="Pursley I."/>
            <person name="Horton D.L."/>
            <person name="Alikhan N.F."/>
            <person name="Baker D."/>
            <person name="Gharbi K."/>
            <person name="Hall N."/>
            <person name="Watson M."/>
            <person name="Adriaenssens E.M."/>
            <person name="Foster-Nyarko E."/>
            <person name="Jarju S."/>
            <person name="Secka A."/>
            <person name="Antonio M."/>
            <person name="Oren A."/>
            <person name="Chaudhuri R.R."/>
            <person name="La Ragione R."/>
            <person name="Hildebrand F."/>
            <person name="Pallen M.J."/>
        </authorList>
    </citation>
    <scope>NUCLEOTIDE SEQUENCE</scope>
    <source>
        <strain evidence="4">CHK178-757</strain>
    </source>
</reference>
<proteinExistence type="predicted"/>
<evidence type="ECO:0000256" key="1">
    <source>
        <dbReference type="ARBA" id="ARBA00022723"/>
    </source>
</evidence>
<evidence type="ECO:0000313" key="4">
    <source>
        <dbReference type="EMBL" id="HIS48125.1"/>
    </source>
</evidence>
<comment type="caution">
    <text evidence="4">The sequence shown here is derived from an EMBL/GenBank/DDBJ whole genome shotgun (WGS) entry which is preliminary data.</text>
</comment>
<dbReference type="GO" id="GO:0008758">
    <property type="term" value="F:UDP-2,3-diacylglucosamine hydrolase activity"/>
    <property type="evidence" value="ECO:0007669"/>
    <property type="project" value="TreeGrafter"/>
</dbReference>
<dbReference type="Proteomes" id="UP000823927">
    <property type="component" value="Unassembled WGS sequence"/>
</dbReference>
<dbReference type="InterPro" id="IPR029052">
    <property type="entry name" value="Metallo-depent_PP-like"/>
</dbReference>
<evidence type="ECO:0000259" key="3">
    <source>
        <dbReference type="Pfam" id="PF00149"/>
    </source>
</evidence>